<dbReference type="KEGG" id="psuu:Psuf_033740"/>
<organism evidence="2 3">
    <name type="scientific">Phytohabitans suffuscus</name>
    <dbReference type="NCBI Taxonomy" id="624315"/>
    <lineage>
        <taxon>Bacteria</taxon>
        <taxon>Bacillati</taxon>
        <taxon>Actinomycetota</taxon>
        <taxon>Actinomycetes</taxon>
        <taxon>Micromonosporales</taxon>
        <taxon>Micromonosporaceae</taxon>
    </lineage>
</organism>
<keyword evidence="3" id="KW-1185">Reference proteome</keyword>
<sequence>MADGVGPGGTDRPGDRGAVADVDAGAAAEHGDVVAGGVEGLADGSPEVSVAARDEYPHAGR</sequence>
<gene>
    <name evidence="2" type="ORF">Psuf_033740</name>
</gene>
<dbReference type="EMBL" id="AP022871">
    <property type="protein sequence ID" value="BCB86061.1"/>
    <property type="molecule type" value="Genomic_DNA"/>
</dbReference>
<dbReference type="AlphaFoldDB" id="A0A6F8YJD8"/>
<evidence type="ECO:0000313" key="3">
    <source>
        <dbReference type="Proteomes" id="UP000503011"/>
    </source>
</evidence>
<dbReference type="Proteomes" id="UP000503011">
    <property type="component" value="Chromosome"/>
</dbReference>
<evidence type="ECO:0000313" key="2">
    <source>
        <dbReference type="EMBL" id="BCB86061.1"/>
    </source>
</evidence>
<proteinExistence type="predicted"/>
<evidence type="ECO:0000256" key="1">
    <source>
        <dbReference type="SAM" id="MobiDB-lite"/>
    </source>
</evidence>
<accession>A0A6F8YJD8</accession>
<feature type="region of interest" description="Disordered" evidence="1">
    <location>
        <begin position="37"/>
        <end position="61"/>
    </location>
</feature>
<reference evidence="2 3" key="2">
    <citation type="submission" date="2020-03" db="EMBL/GenBank/DDBJ databases">
        <authorList>
            <person name="Ichikawa N."/>
            <person name="Kimura A."/>
            <person name="Kitahashi Y."/>
            <person name="Uohara A."/>
        </authorList>
    </citation>
    <scope>NUCLEOTIDE SEQUENCE [LARGE SCALE GENOMIC DNA]</scope>
    <source>
        <strain evidence="2 3">NBRC 105367</strain>
    </source>
</reference>
<name>A0A6F8YJD8_9ACTN</name>
<feature type="compositionally biased region" description="Basic and acidic residues" evidence="1">
    <location>
        <begin position="52"/>
        <end position="61"/>
    </location>
</feature>
<feature type="region of interest" description="Disordered" evidence="1">
    <location>
        <begin position="1"/>
        <end position="25"/>
    </location>
</feature>
<feature type="compositionally biased region" description="Gly residues" evidence="1">
    <location>
        <begin position="1"/>
        <end position="11"/>
    </location>
</feature>
<reference evidence="2 3" key="1">
    <citation type="submission" date="2020-03" db="EMBL/GenBank/DDBJ databases">
        <title>Whole genome shotgun sequence of Phytohabitans suffuscus NBRC 105367.</title>
        <authorList>
            <person name="Komaki H."/>
            <person name="Tamura T."/>
        </authorList>
    </citation>
    <scope>NUCLEOTIDE SEQUENCE [LARGE SCALE GENOMIC DNA]</scope>
    <source>
        <strain evidence="2 3">NBRC 105367</strain>
    </source>
</reference>
<protein>
    <submittedName>
        <fullName evidence="2">Uncharacterized protein</fullName>
    </submittedName>
</protein>
<feature type="compositionally biased region" description="Low complexity" evidence="1">
    <location>
        <begin position="16"/>
        <end position="25"/>
    </location>
</feature>